<dbReference type="PANTHER" id="PTHR21064:SF6">
    <property type="entry name" value="AMINOGLYCOSIDE PHOSPHOTRANSFERASE DOMAIN-CONTAINING PROTEIN"/>
    <property type="match status" value="1"/>
</dbReference>
<comment type="similarity">
    <text evidence="1">Belongs to the pseudomonas-type ThrB family.</text>
</comment>
<dbReference type="SUPFAM" id="SSF56112">
    <property type="entry name" value="Protein kinase-like (PK-like)"/>
    <property type="match status" value="1"/>
</dbReference>
<protein>
    <submittedName>
        <fullName evidence="3">Ser/Thr protein kinase RdoA (MazF antagonist)</fullName>
    </submittedName>
</protein>
<dbReference type="InterPro" id="IPR011009">
    <property type="entry name" value="Kinase-like_dom_sf"/>
</dbReference>
<sequence>MSKERELMQVQAHGMGTTLVEPDWAPIQLREANEILARYAGIGMASALIWHSPRPFSSAAIAETEQGPLFVKRHHAKVRDITGLGEEHRLIGHLRSNGIPVSDILIGLDGESAYMLGEWTYEVHRLAKGTDLYRDAVSWSPFQHKSHAYAAGVALAKLHVAAASYEASARSTRTLVSSFTIFASAAPRDALHAYMEARPALSDFLANKPWMKDFEDTFLPWHKRLAPWISGLQPLWTHNDWHASNLLWHEEGATAQVETILDFGLADRTTAVYDLATAIERNMIDWLSLDEEGGEAHVRYDHVDALLNGYESVRPMTAYEMAALPAILPIVHAEFALAEIDYFAGIVESASNAELAYERYWLGHAKWFERAAGIALLTYLKRRYDKRMTE</sequence>
<dbReference type="EMBL" id="JACHXK010000037">
    <property type="protein sequence ID" value="MBB3114617.1"/>
    <property type="molecule type" value="Genomic_DNA"/>
</dbReference>
<gene>
    <name evidence="3" type="ORF">FHS18_006755</name>
</gene>
<keyword evidence="3" id="KW-0808">Transferase</keyword>
<keyword evidence="3" id="KW-0418">Kinase</keyword>
<keyword evidence="4" id="KW-1185">Reference proteome</keyword>
<dbReference type="GO" id="GO:0009088">
    <property type="term" value="P:threonine biosynthetic process"/>
    <property type="evidence" value="ECO:0007669"/>
    <property type="project" value="TreeGrafter"/>
</dbReference>
<dbReference type="Pfam" id="PF01636">
    <property type="entry name" value="APH"/>
    <property type="match status" value="1"/>
</dbReference>
<name>A0A7W5B5F8_9BACL</name>
<reference evidence="3 4" key="1">
    <citation type="submission" date="2020-08" db="EMBL/GenBank/DDBJ databases">
        <title>Genomic Encyclopedia of Type Strains, Phase III (KMG-III): the genomes of soil and plant-associated and newly described type strains.</title>
        <authorList>
            <person name="Whitman W."/>
        </authorList>
    </citation>
    <scope>NUCLEOTIDE SEQUENCE [LARGE SCALE GENOMIC DNA]</scope>
    <source>
        <strain evidence="3 4">CECT 5862</strain>
    </source>
</reference>
<evidence type="ECO:0000313" key="3">
    <source>
        <dbReference type="EMBL" id="MBB3114617.1"/>
    </source>
</evidence>
<dbReference type="GO" id="GO:0004413">
    <property type="term" value="F:homoserine kinase activity"/>
    <property type="evidence" value="ECO:0007669"/>
    <property type="project" value="TreeGrafter"/>
</dbReference>
<dbReference type="InterPro" id="IPR002575">
    <property type="entry name" value="Aminoglycoside_PTrfase"/>
</dbReference>
<proteinExistence type="inferred from homology"/>
<evidence type="ECO:0000259" key="2">
    <source>
        <dbReference type="Pfam" id="PF01636"/>
    </source>
</evidence>
<feature type="domain" description="Aminoglycoside phosphotransferase" evidence="2">
    <location>
        <begin position="63"/>
        <end position="314"/>
    </location>
</feature>
<evidence type="ECO:0000313" key="4">
    <source>
        <dbReference type="Proteomes" id="UP000570361"/>
    </source>
</evidence>
<dbReference type="RefSeq" id="WP_221401557.1">
    <property type="nucleotide sequence ID" value="NZ_JACHXK010000037.1"/>
</dbReference>
<dbReference type="Gene3D" id="3.90.1200.10">
    <property type="match status" value="1"/>
</dbReference>
<comment type="caution">
    <text evidence="3">The sequence shown here is derived from an EMBL/GenBank/DDBJ whole genome shotgun (WGS) entry which is preliminary data.</text>
</comment>
<organism evidence="3 4">
    <name type="scientific">Paenibacillus phyllosphaerae</name>
    <dbReference type="NCBI Taxonomy" id="274593"/>
    <lineage>
        <taxon>Bacteria</taxon>
        <taxon>Bacillati</taxon>
        <taxon>Bacillota</taxon>
        <taxon>Bacilli</taxon>
        <taxon>Bacillales</taxon>
        <taxon>Paenibacillaceae</taxon>
        <taxon>Paenibacillus</taxon>
    </lineage>
</organism>
<accession>A0A7W5B5F8</accession>
<dbReference type="PANTHER" id="PTHR21064">
    <property type="entry name" value="AMINOGLYCOSIDE PHOSPHOTRANSFERASE DOMAIN-CONTAINING PROTEIN-RELATED"/>
    <property type="match status" value="1"/>
</dbReference>
<dbReference type="InterPro" id="IPR050249">
    <property type="entry name" value="Pseudomonas-type_ThrB"/>
</dbReference>
<dbReference type="AlphaFoldDB" id="A0A7W5B5F8"/>
<dbReference type="Proteomes" id="UP000570361">
    <property type="component" value="Unassembled WGS sequence"/>
</dbReference>
<evidence type="ECO:0000256" key="1">
    <source>
        <dbReference type="ARBA" id="ARBA00038240"/>
    </source>
</evidence>